<dbReference type="AlphaFoldDB" id="A0A0B2V5R2"/>
<gene>
    <name evidence="2" type="ORF">Tcan_02902</name>
</gene>
<protein>
    <submittedName>
        <fullName evidence="2">Uncharacterized protein</fullName>
    </submittedName>
</protein>
<feature type="compositionally biased region" description="Basic and acidic residues" evidence="1">
    <location>
        <begin position="26"/>
        <end position="37"/>
    </location>
</feature>
<keyword evidence="3" id="KW-1185">Reference proteome</keyword>
<accession>A0A0B2V5R2</accession>
<evidence type="ECO:0000313" key="3">
    <source>
        <dbReference type="Proteomes" id="UP000031036"/>
    </source>
</evidence>
<name>A0A0B2V5R2_TOXCA</name>
<dbReference type="EMBL" id="JPKZ01002038">
    <property type="protein sequence ID" value="KHN78751.1"/>
    <property type="molecule type" value="Genomic_DNA"/>
</dbReference>
<dbReference type="Proteomes" id="UP000031036">
    <property type="component" value="Unassembled WGS sequence"/>
</dbReference>
<proteinExistence type="predicted"/>
<evidence type="ECO:0000256" key="1">
    <source>
        <dbReference type="SAM" id="MobiDB-lite"/>
    </source>
</evidence>
<reference evidence="2 3" key="1">
    <citation type="submission" date="2014-11" db="EMBL/GenBank/DDBJ databases">
        <title>Genetic blueprint of the zoonotic pathogen Toxocara canis.</title>
        <authorList>
            <person name="Zhu X.-Q."/>
            <person name="Korhonen P.K."/>
            <person name="Cai H."/>
            <person name="Young N.D."/>
            <person name="Nejsum P."/>
            <person name="von Samson-Himmelstjerna G."/>
            <person name="Boag P.R."/>
            <person name="Tan P."/>
            <person name="Li Q."/>
            <person name="Min J."/>
            <person name="Yang Y."/>
            <person name="Wang X."/>
            <person name="Fang X."/>
            <person name="Hall R.S."/>
            <person name="Hofmann A."/>
            <person name="Sternberg P.W."/>
            <person name="Jex A.R."/>
            <person name="Gasser R.B."/>
        </authorList>
    </citation>
    <scope>NUCLEOTIDE SEQUENCE [LARGE SCALE GENOMIC DNA]</scope>
    <source>
        <strain evidence="2">PN_DK_2014</strain>
    </source>
</reference>
<evidence type="ECO:0000313" key="2">
    <source>
        <dbReference type="EMBL" id="KHN78751.1"/>
    </source>
</evidence>
<organism evidence="2 3">
    <name type="scientific">Toxocara canis</name>
    <name type="common">Canine roundworm</name>
    <dbReference type="NCBI Taxonomy" id="6265"/>
    <lineage>
        <taxon>Eukaryota</taxon>
        <taxon>Metazoa</taxon>
        <taxon>Ecdysozoa</taxon>
        <taxon>Nematoda</taxon>
        <taxon>Chromadorea</taxon>
        <taxon>Rhabditida</taxon>
        <taxon>Spirurina</taxon>
        <taxon>Ascaridomorpha</taxon>
        <taxon>Ascaridoidea</taxon>
        <taxon>Toxocaridae</taxon>
        <taxon>Toxocara</taxon>
    </lineage>
</organism>
<comment type="caution">
    <text evidence="2">The sequence shown here is derived from an EMBL/GenBank/DDBJ whole genome shotgun (WGS) entry which is preliminary data.</text>
</comment>
<sequence length="103" mass="11405">MGLVNYMGQLSRSDSTEYKLVSKNSTHSDPDTQRSRAELLPGTGKLGSTHLATAQSHLELLSVMLSKNEEYPTPLEPTTLADANHVIKQLRYSEAVGRDRIYS</sequence>
<feature type="region of interest" description="Disordered" evidence="1">
    <location>
        <begin position="15"/>
        <end position="48"/>
    </location>
</feature>